<evidence type="ECO:0000313" key="2">
    <source>
        <dbReference type="Ensembl" id="ENSANIP00000001806.1"/>
    </source>
</evidence>
<dbReference type="AlphaFoldDB" id="A0A8B9M8Q0"/>
<sequence>MPSWAERWLPVTVCTGTGLQRDESAPGNRSAPGAGRHRGGGLTCTGMSLHRETSLHRWVCIGDRTVISPVIPQSQSPTRVCGPVHVCVCVCIPVHNYTCACRCVHLYMCVHVYAYVSVCTGTHSCVCAGTHTSVYVCMQPCTHVCMCVYAGTCACVCVQTHVSACRHVCSHVHTCSCTAACTHICAAIHPPVQLYLHTCLCKHVHDFTPNPCIFVHPHLSHSHCLLTAGRNACRALISTALPMAANGCQTLGGTVGHPRVTAEQRGAMSGHLGQHLGTLGIQQCIDPVKQPG</sequence>
<dbReference type="Ensembl" id="ENSANIT00000001857.1">
    <property type="protein sequence ID" value="ENSANIP00000001806.1"/>
    <property type="gene ID" value="ENSANIG00000001290.1"/>
</dbReference>
<reference evidence="2" key="1">
    <citation type="submission" date="2025-08" db="UniProtKB">
        <authorList>
            <consortium name="Ensembl"/>
        </authorList>
    </citation>
    <scope>IDENTIFICATION</scope>
</reference>
<evidence type="ECO:0000313" key="3">
    <source>
        <dbReference type="Proteomes" id="UP000694541"/>
    </source>
</evidence>
<dbReference type="PANTHER" id="PTHR45134">
    <property type="entry name" value="OS08G0543275 PROTEIN"/>
    <property type="match status" value="1"/>
</dbReference>
<reference evidence="2" key="2">
    <citation type="submission" date="2025-09" db="UniProtKB">
        <authorList>
            <consortium name="Ensembl"/>
        </authorList>
    </citation>
    <scope>IDENTIFICATION</scope>
</reference>
<organism evidence="2 3">
    <name type="scientific">Accipiter nisus</name>
    <name type="common">Eurasian sparrowhawk</name>
    <dbReference type="NCBI Taxonomy" id="211598"/>
    <lineage>
        <taxon>Eukaryota</taxon>
        <taxon>Metazoa</taxon>
        <taxon>Chordata</taxon>
        <taxon>Craniata</taxon>
        <taxon>Vertebrata</taxon>
        <taxon>Euteleostomi</taxon>
        <taxon>Archelosauria</taxon>
        <taxon>Archosauria</taxon>
        <taxon>Dinosauria</taxon>
        <taxon>Saurischia</taxon>
        <taxon>Theropoda</taxon>
        <taxon>Coelurosauria</taxon>
        <taxon>Aves</taxon>
        <taxon>Neognathae</taxon>
        <taxon>Neoaves</taxon>
        <taxon>Telluraves</taxon>
        <taxon>Accipitrimorphae</taxon>
        <taxon>Accipitriformes</taxon>
        <taxon>Accipitridae</taxon>
        <taxon>Accipitrinae</taxon>
        <taxon>Accipiter</taxon>
    </lineage>
</organism>
<protein>
    <submittedName>
        <fullName evidence="2">Uncharacterized protein</fullName>
    </submittedName>
</protein>
<feature type="region of interest" description="Disordered" evidence="1">
    <location>
        <begin position="17"/>
        <end position="39"/>
    </location>
</feature>
<dbReference type="PANTHER" id="PTHR45134:SF22">
    <property type="entry name" value="G-PROTEIN COUPLED RECEPTORS FAMILY 1 PROFILE DOMAIN-CONTAINING PROTEIN"/>
    <property type="match status" value="1"/>
</dbReference>
<proteinExistence type="predicted"/>
<keyword evidence="3" id="KW-1185">Reference proteome</keyword>
<name>A0A8B9M8Q0_9AVES</name>
<evidence type="ECO:0000256" key="1">
    <source>
        <dbReference type="SAM" id="MobiDB-lite"/>
    </source>
</evidence>
<accession>A0A8B9M8Q0</accession>
<dbReference type="Proteomes" id="UP000694541">
    <property type="component" value="Unplaced"/>
</dbReference>